<reference evidence="4 5" key="1">
    <citation type="submission" date="2017-03" db="EMBL/GenBank/DDBJ databases">
        <title>Complete genome sequence of Candidatus 'Thiodictyon syntrophicum' sp. nov. strain Cad16T, a photolithoautotroph purple sulfur bacterium isolated from an alpine meromictic lake.</title>
        <authorList>
            <person name="Luedin S.M."/>
            <person name="Pothier J.F."/>
            <person name="Danza F."/>
            <person name="Storelli N."/>
            <person name="Wittwer M."/>
            <person name="Tonolla M."/>
        </authorList>
    </citation>
    <scope>NUCLEOTIDE SEQUENCE [LARGE SCALE GENOMIC DNA]</scope>
    <source>
        <strain evidence="4 5">Cad16T</strain>
    </source>
</reference>
<dbReference type="GO" id="GO:0016747">
    <property type="term" value="F:acyltransferase activity, transferring groups other than amino-acyl groups"/>
    <property type="evidence" value="ECO:0007669"/>
    <property type="project" value="InterPro"/>
</dbReference>
<keyword evidence="5" id="KW-1185">Reference proteome</keyword>
<feature type="domain" description="N-acetyltransferase" evidence="3">
    <location>
        <begin position="9"/>
        <end position="157"/>
    </location>
</feature>
<dbReference type="InterPro" id="IPR016181">
    <property type="entry name" value="Acyl_CoA_acyltransferase"/>
</dbReference>
<dbReference type="Proteomes" id="UP000232638">
    <property type="component" value="Chromosome"/>
</dbReference>
<gene>
    <name evidence="4" type="ORF">THSYN_07220</name>
</gene>
<accession>A0A2K8U595</accession>
<evidence type="ECO:0000256" key="1">
    <source>
        <dbReference type="ARBA" id="ARBA00022679"/>
    </source>
</evidence>
<evidence type="ECO:0000259" key="3">
    <source>
        <dbReference type="PROSITE" id="PS51186"/>
    </source>
</evidence>
<dbReference type="PROSITE" id="PS51186">
    <property type="entry name" value="GNAT"/>
    <property type="match status" value="1"/>
</dbReference>
<name>A0A2K8U595_9GAMM</name>
<dbReference type="RefSeq" id="WP_100918551.1">
    <property type="nucleotide sequence ID" value="NZ_CP020370.1"/>
</dbReference>
<proteinExistence type="predicted"/>
<evidence type="ECO:0000313" key="4">
    <source>
        <dbReference type="EMBL" id="AUB80763.1"/>
    </source>
</evidence>
<keyword evidence="1" id="KW-0808">Transferase</keyword>
<dbReference type="CDD" id="cd04301">
    <property type="entry name" value="NAT_SF"/>
    <property type="match status" value="1"/>
</dbReference>
<dbReference type="InterPro" id="IPR000182">
    <property type="entry name" value="GNAT_dom"/>
</dbReference>
<dbReference type="KEGG" id="tsy:THSYN_07220"/>
<dbReference type="EMBL" id="CP020370">
    <property type="protein sequence ID" value="AUB80763.1"/>
    <property type="molecule type" value="Genomic_DNA"/>
</dbReference>
<dbReference type="Gene3D" id="3.40.630.30">
    <property type="match status" value="1"/>
</dbReference>
<evidence type="ECO:0000256" key="2">
    <source>
        <dbReference type="ARBA" id="ARBA00023315"/>
    </source>
</evidence>
<dbReference type="InterPro" id="IPR050832">
    <property type="entry name" value="Bact_Acetyltransf"/>
</dbReference>
<evidence type="ECO:0000313" key="5">
    <source>
        <dbReference type="Proteomes" id="UP000232638"/>
    </source>
</evidence>
<keyword evidence="2" id="KW-0012">Acyltransferase</keyword>
<sequence>MSSGRLEFLARATVAREQAAAIGATLAGMDPWRTLGYQAETLARGLESTHPDLTRYLAMRDGEPQGLVVVRHPWLRGAYIELFAVLPPAQGQGVGRAALEFIESHYRRRTANLWLLVSGFNTGARCFYAKQGFHPVGVIADLVVAGQDEVLMRKVIRPAAGLP</sequence>
<dbReference type="OrthoDB" id="143110at2"/>
<organism evidence="4 5">
    <name type="scientific">Candidatus Thiodictyon syntrophicum</name>
    <dbReference type="NCBI Taxonomy" id="1166950"/>
    <lineage>
        <taxon>Bacteria</taxon>
        <taxon>Pseudomonadati</taxon>
        <taxon>Pseudomonadota</taxon>
        <taxon>Gammaproteobacteria</taxon>
        <taxon>Chromatiales</taxon>
        <taxon>Chromatiaceae</taxon>
        <taxon>Thiodictyon</taxon>
    </lineage>
</organism>
<dbReference type="PANTHER" id="PTHR43877:SF2">
    <property type="entry name" value="AMINOALKYLPHOSPHONATE N-ACETYLTRANSFERASE-RELATED"/>
    <property type="match status" value="1"/>
</dbReference>
<protein>
    <recommendedName>
        <fullName evidence="3">N-acetyltransferase domain-containing protein</fullName>
    </recommendedName>
</protein>
<dbReference type="AlphaFoldDB" id="A0A2K8U595"/>
<dbReference type="SUPFAM" id="SSF55729">
    <property type="entry name" value="Acyl-CoA N-acyltransferases (Nat)"/>
    <property type="match status" value="1"/>
</dbReference>
<dbReference type="PANTHER" id="PTHR43877">
    <property type="entry name" value="AMINOALKYLPHOSPHONATE N-ACETYLTRANSFERASE-RELATED-RELATED"/>
    <property type="match status" value="1"/>
</dbReference>
<dbReference type="Pfam" id="PF00583">
    <property type="entry name" value="Acetyltransf_1"/>
    <property type="match status" value="1"/>
</dbReference>